<evidence type="ECO:0000256" key="6">
    <source>
        <dbReference type="ARBA" id="ARBA00023136"/>
    </source>
</evidence>
<proteinExistence type="inferred from homology"/>
<dbReference type="GO" id="GO:0015288">
    <property type="term" value="F:porin activity"/>
    <property type="evidence" value="ECO:0007669"/>
    <property type="project" value="TreeGrafter"/>
</dbReference>
<keyword evidence="4" id="KW-1134">Transmembrane beta strand</keyword>
<dbReference type="EMBL" id="JBDKWZ010000002">
    <property type="protein sequence ID" value="MEN7547229.1"/>
    <property type="molecule type" value="Genomic_DNA"/>
</dbReference>
<evidence type="ECO:0000313" key="8">
    <source>
        <dbReference type="EMBL" id="MEN7547229.1"/>
    </source>
</evidence>
<protein>
    <submittedName>
        <fullName evidence="8">TolC family protein</fullName>
    </submittedName>
</protein>
<evidence type="ECO:0000313" key="9">
    <source>
        <dbReference type="Proteomes" id="UP001403385"/>
    </source>
</evidence>
<dbReference type="InterPro" id="IPR003423">
    <property type="entry name" value="OMP_efflux"/>
</dbReference>
<dbReference type="AlphaFoldDB" id="A0AAW9RR33"/>
<keyword evidence="9" id="KW-1185">Reference proteome</keyword>
<dbReference type="InterPro" id="IPR051906">
    <property type="entry name" value="TolC-like"/>
</dbReference>
<comment type="subcellular location">
    <subcellularLocation>
        <location evidence="1">Cell outer membrane</location>
    </subcellularLocation>
</comment>
<keyword evidence="6" id="KW-0472">Membrane</keyword>
<dbReference type="Proteomes" id="UP001403385">
    <property type="component" value="Unassembled WGS sequence"/>
</dbReference>
<evidence type="ECO:0000256" key="2">
    <source>
        <dbReference type="ARBA" id="ARBA00007613"/>
    </source>
</evidence>
<evidence type="ECO:0000256" key="4">
    <source>
        <dbReference type="ARBA" id="ARBA00022452"/>
    </source>
</evidence>
<evidence type="ECO:0000256" key="1">
    <source>
        <dbReference type="ARBA" id="ARBA00004442"/>
    </source>
</evidence>
<dbReference type="PANTHER" id="PTHR30026">
    <property type="entry name" value="OUTER MEMBRANE PROTEIN TOLC"/>
    <property type="match status" value="1"/>
</dbReference>
<evidence type="ECO:0000256" key="3">
    <source>
        <dbReference type="ARBA" id="ARBA00022448"/>
    </source>
</evidence>
<organism evidence="8 9">
    <name type="scientific">Rapidithrix thailandica</name>
    <dbReference type="NCBI Taxonomy" id="413964"/>
    <lineage>
        <taxon>Bacteria</taxon>
        <taxon>Pseudomonadati</taxon>
        <taxon>Bacteroidota</taxon>
        <taxon>Cytophagia</taxon>
        <taxon>Cytophagales</taxon>
        <taxon>Flammeovirgaceae</taxon>
        <taxon>Rapidithrix</taxon>
    </lineage>
</organism>
<keyword evidence="7" id="KW-0998">Cell outer membrane</keyword>
<evidence type="ECO:0000256" key="5">
    <source>
        <dbReference type="ARBA" id="ARBA00022692"/>
    </source>
</evidence>
<dbReference type="SUPFAM" id="SSF56954">
    <property type="entry name" value="Outer membrane efflux proteins (OEP)"/>
    <property type="match status" value="1"/>
</dbReference>
<dbReference type="GO" id="GO:1990281">
    <property type="term" value="C:efflux pump complex"/>
    <property type="evidence" value="ECO:0007669"/>
    <property type="project" value="TreeGrafter"/>
</dbReference>
<gene>
    <name evidence="8" type="ORF">AAG747_04875</name>
</gene>
<keyword evidence="3" id="KW-0813">Transport</keyword>
<dbReference type="Pfam" id="PF02321">
    <property type="entry name" value="OEP"/>
    <property type="match status" value="2"/>
</dbReference>
<evidence type="ECO:0000256" key="7">
    <source>
        <dbReference type="ARBA" id="ARBA00023237"/>
    </source>
</evidence>
<keyword evidence="5" id="KW-0812">Transmembrane</keyword>
<dbReference type="GO" id="GO:0015562">
    <property type="term" value="F:efflux transmembrane transporter activity"/>
    <property type="evidence" value="ECO:0007669"/>
    <property type="project" value="InterPro"/>
</dbReference>
<dbReference type="PANTHER" id="PTHR30026:SF20">
    <property type="entry name" value="OUTER MEMBRANE PROTEIN TOLC"/>
    <property type="match status" value="1"/>
</dbReference>
<reference evidence="8 9" key="1">
    <citation type="submission" date="2024-04" db="EMBL/GenBank/DDBJ databases">
        <title>Novel genus in family Flammeovirgaceae.</title>
        <authorList>
            <person name="Nguyen T.H."/>
            <person name="Vuong T.Q."/>
            <person name="Le H."/>
            <person name="Kim S.-G."/>
        </authorList>
    </citation>
    <scope>NUCLEOTIDE SEQUENCE [LARGE SCALE GENOMIC DNA]</scope>
    <source>
        <strain evidence="8 9">JCM 23209</strain>
    </source>
</reference>
<dbReference type="GO" id="GO:0009279">
    <property type="term" value="C:cell outer membrane"/>
    <property type="evidence" value="ECO:0007669"/>
    <property type="project" value="UniProtKB-SubCell"/>
</dbReference>
<dbReference type="Gene3D" id="1.20.1600.10">
    <property type="entry name" value="Outer membrane efflux proteins (OEP)"/>
    <property type="match status" value="1"/>
</dbReference>
<name>A0AAW9RR33_9BACT</name>
<comment type="similarity">
    <text evidence="2">Belongs to the outer membrane factor (OMF) (TC 1.B.17) family.</text>
</comment>
<comment type="caution">
    <text evidence="8">The sequence shown here is derived from an EMBL/GenBank/DDBJ whole genome shotgun (WGS) entry which is preliminary data.</text>
</comment>
<accession>A0AAW9RR33</accession>
<sequence>MIRLAKENSLASLQAENRKENSYWQFKTFRSNYKPQLSLNGTLPQFTRGIQPIPQNDGTTEFRPVSSAISDLELSLGQTIGLTGGQVFVSSRLERIDNFGGTGDKTRYASTPVSIGFVQPLFQFNSLNWEKKIAPLRYEESVKAYAEEMERIAYNATDLFFNLLLAQVSLEIADKNLASNDTIYRIAQGRYQLGKIAENDLLQLELNLITSQQQVREAKLNLETTTLNLNTYLGITENEPLELIEPTDITEFEVSVNIALDQAKLNRQQYISFQRQKIEAQREVARAKGDAGLKVDLRARFGLNQQGQQLSEAYRAPEDRETFSVGLEIPILDWGRQKSRVQTAQANLELVNNTLQQEEIKFEQDIMVLVKRFQILREKLVASIKADDIANRKYIVSQKRYMVDKISITDLNIALQEKDKAKQQYISSLKNYWQAYYEIRMLTMYDFEKNEKINRK</sequence>